<dbReference type="InterPro" id="IPR003593">
    <property type="entry name" value="AAA+_ATPase"/>
</dbReference>
<dbReference type="InterPro" id="IPR057495">
    <property type="entry name" value="AAA_lid_BCS1"/>
</dbReference>
<evidence type="ECO:0000256" key="14">
    <source>
        <dbReference type="RuleBase" id="RU003651"/>
    </source>
</evidence>
<comment type="catalytic activity">
    <reaction evidence="13">
        <text>ATP + H2O = ADP + phosphate + H(+)</text>
        <dbReference type="Rhea" id="RHEA:13065"/>
        <dbReference type="ChEBI" id="CHEBI:15377"/>
        <dbReference type="ChEBI" id="CHEBI:15378"/>
        <dbReference type="ChEBI" id="CHEBI:30616"/>
        <dbReference type="ChEBI" id="CHEBI:43474"/>
        <dbReference type="ChEBI" id="CHEBI:456216"/>
    </reaction>
    <physiologicalReaction direction="left-to-right" evidence="13">
        <dbReference type="Rhea" id="RHEA:13066"/>
    </physiologicalReaction>
</comment>
<evidence type="ECO:0000259" key="16">
    <source>
        <dbReference type="SMART" id="SM00382"/>
    </source>
</evidence>
<accession>A0ABM4B9D7</accession>
<dbReference type="Gene3D" id="3.40.50.300">
    <property type="entry name" value="P-loop containing nucleotide triphosphate hydrolases"/>
    <property type="match status" value="1"/>
</dbReference>
<dbReference type="SMART" id="SM01024">
    <property type="entry name" value="BCS1_N"/>
    <property type="match status" value="1"/>
</dbReference>
<keyword evidence="7" id="KW-0378">Hydrolase</keyword>
<dbReference type="PROSITE" id="PS00674">
    <property type="entry name" value="AAA"/>
    <property type="match status" value="1"/>
</dbReference>
<keyword evidence="10" id="KW-0496">Mitochondrion</keyword>
<name>A0ABM4B9D7_HYDVU</name>
<evidence type="ECO:0000256" key="11">
    <source>
        <dbReference type="ARBA" id="ARBA00023136"/>
    </source>
</evidence>
<comment type="subcellular location">
    <subcellularLocation>
        <location evidence="1">Mitochondrion inner membrane</location>
        <topology evidence="1">Single-pass membrane protein</topology>
    </subcellularLocation>
</comment>
<dbReference type="InterPro" id="IPR027417">
    <property type="entry name" value="P-loop_NTPase"/>
</dbReference>
<evidence type="ECO:0000256" key="6">
    <source>
        <dbReference type="ARBA" id="ARBA00022792"/>
    </source>
</evidence>
<comment type="similarity">
    <text evidence="2">Belongs to the AAA ATPase family. BCS1 subfamily.</text>
</comment>
<keyword evidence="6" id="KW-0999">Mitochondrion inner membrane</keyword>
<dbReference type="GeneID" id="100209938"/>
<dbReference type="InterPro" id="IPR003959">
    <property type="entry name" value="ATPase_AAA_core"/>
</dbReference>
<evidence type="ECO:0000256" key="1">
    <source>
        <dbReference type="ARBA" id="ARBA00004434"/>
    </source>
</evidence>
<evidence type="ECO:0000259" key="17">
    <source>
        <dbReference type="SMART" id="SM01024"/>
    </source>
</evidence>
<evidence type="ECO:0000256" key="15">
    <source>
        <dbReference type="SAM" id="Phobius"/>
    </source>
</evidence>
<evidence type="ECO:0000313" key="19">
    <source>
        <dbReference type="RefSeq" id="XP_065645513.1"/>
    </source>
</evidence>
<evidence type="ECO:0000256" key="13">
    <source>
        <dbReference type="ARBA" id="ARBA00048778"/>
    </source>
</evidence>
<dbReference type="Pfam" id="PF08740">
    <property type="entry name" value="BCS1_N"/>
    <property type="match status" value="1"/>
</dbReference>
<sequence length="437" mass="50074">MTISEFLPALAENPYFSAGFGLVGVGTGLAIMRKGMQFGFVMFRRHCMVTLEVTSKDKSYEWLLQWMIQKQAKQTQHLSVFTTFQQHETGKVNAQFDFTPSPGTHFLKYKKNWLRIERQRDQGMRDLASGLPWETVTLTSLGRNKEIFYSMLHEAKTLALSKQEGKTVMYIPMGPDWRQFGFPRQHRPISSVILDDGVSERILNDVREFIFNKKWYIDRGIPYRRGYLLYGPPGCGKSSFITALAGELQYSICIMNLGDRTLSDDRLTHLMSVAPQQSIILLEDIDAAFSKRDDDKMTGNKAAGYYPNYVTFSGLLNCLDGVVSTEERLVFMTTNYLERLDSALIRPGRIDLKQIIDKASVSQLIQMFLRFYPHMKHSDAVLFSKTVSDTNQRYSVAQIQGYLMQFKQDAVAAFDDNVSYNSCKSQTQIQCHRPCKK</sequence>
<dbReference type="SMART" id="SM00382">
    <property type="entry name" value="AAA"/>
    <property type="match status" value="1"/>
</dbReference>
<proteinExistence type="inferred from homology"/>
<keyword evidence="4 15" id="KW-0812">Transmembrane</keyword>
<dbReference type="CDD" id="cd19510">
    <property type="entry name" value="RecA-like_BCS1"/>
    <property type="match status" value="1"/>
</dbReference>
<dbReference type="InterPro" id="IPR014851">
    <property type="entry name" value="BCS1_N"/>
</dbReference>
<keyword evidence="11 15" id="KW-0472">Membrane</keyword>
<dbReference type="Pfam" id="PF25426">
    <property type="entry name" value="AAA_lid_BCS1"/>
    <property type="match status" value="1"/>
</dbReference>
<gene>
    <name evidence="19" type="primary">LOC100209938</name>
</gene>
<protein>
    <recommendedName>
        <fullName evidence="3">Mitochondrial chaperone BCS1</fullName>
    </recommendedName>
    <alternativeName>
        <fullName evidence="12">BCS1-like protein</fullName>
    </alternativeName>
</protein>
<dbReference type="PANTHER" id="PTHR23070">
    <property type="entry name" value="BCS1 AAA-TYPE ATPASE"/>
    <property type="match status" value="1"/>
</dbReference>
<evidence type="ECO:0000256" key="2">
    <source>
        <dbReference type="ARBA" id="ARBA00007448"/>
    </source>
</evidence>
<keyword evidence="9 15" id="KW-1133">Transmembrane helix</keyword>
<keyword evidence="8 14" id="KW-0067">ATP-binding</keyword>
<reference evidence="19" key="2">
    <citation type="submission" date="2025-08" db="UniProtKB">
        <authorList>
            <consortium name="RefSeq"/>
        </authorList>
    </citation>
    <scope>IDENTIFICATION</scope>
</reference>
<dbReference type="InterPro" id="IPR003960">
    <property type="entry name" value="ATPase_AAA_CS"/>
</dbReference>
<dbReference type="InterPro" id="IPR050747">
    <property type="entry name" value="Mitochondrial_chaperone_BCS1"/>
</dbReference>
<evidence type="ECO:0000256" key="8">
    <source>
        <dbReference type="ARBA" id="ARBA00022840"/>
    </source>
</evidence>
<feature type="domain" description="BCS1 N-terminal" evidence="17">
    <location>
        <begin position="23"/>
        <end position="192"/>
    </location>
</feature>
<keyword evidence="18" id="KW-1185">Reference proteome</keyword>
<reference evidence="18" key="1">
    <citation type="submission" date="2025-05" db="UniProtKB">
        <authorList>
            <consortium name="RefSeq"/>
        </authorList>
    </citation>
    <scope>NUCLEOTIDE SEQUENCE [LARGE SCALE GENOMIC DNA]</scope>
</reference>
<dbReference type="Proteomes" id="UP001652625">
    <property type="component" value="Chromosome 02"/>
</dbReference>
<keyword evidence="5 14" id="KW-0547">Nucleotide-binding</keyword>
<evidence type="ECO:0000256" key="5">
    <source>
        <dbReference type="ARBA" id="ARBA00022741"/>
    </source>
</evidence>
<dbReference type="RefSeq" id="XP_065645513.1">
    <property type="nucleotide sequence ID" value="XM_065789441.1"/>
</dbReference>
<feature type="domain" description="AAA+ ATPase" evidence="16">
    <location>
        <begin position="223"/>
        <end position="360"/>
    </location>
</feature>
<evidence type="ECO:0000313" key="18">
    <source>
        <dbReference type="Proteomes" id="UP001652625"/>
    </source>
</evidence>
<dbReference type="Pfam" id="PF00004">
    <property type="entry name" value="AAA"/>
    <property type="match status" value="1"/>
</dbReference>
<evidence type="ECO:0000256" key="12">
    <source>
        <dbReference type="ARBA" id="ARBA00032816"/>
    </source>
</evidence>
<evidence type="ECO:0000256" key="7">
    <source>
        <dbReference type="ARBA" id="ARBA00022801"/>
    </source>
</evidence>
<organism evidence="18 19">
    <name type="scientific">Hydra vulgaris</name>
    <name type="common">Hydra</name>
    <name type="synonym">Hydra attenuata</name>
    <dbReference type="NCBI Taxonomy" id="6087"/>
    <lineage>
        <taxon>Eukaryota</taxon>
        <taxon>Metazoa</taxon>
        <taxon>Cnidaria</taxon>
        <taxon>Hydrozoa</taxon>
        <taxon>Hydroidolina</taxon>
        <taxon>Anthoathecata</taxon>
        <taxon>Aplanulata</taxon>
        <taxon>Hydridae</taxon>
        <taxon>Hydra</taxon>
    </lineage>
</organism>
<evidence type="ECO:0000256" key="10">
    <source>
        <dbReference type="ARBA" id="ARBA00023128"/>
    </source>
</evidence>
<evidence type="ECO:0000256" key="3">
    <source>
        <dbReference type="ARBA" id="ARBA00016942"/>
    </source>
</evidence>
<feature type="transmembrane region" description="Helical" evidence="15">
    <location>
        <begin position="15"/>
        <end position="32"/>
    </location>
</feature>
<evidence type="ECO:0000256" key="4">
    <source>
        <dbReference type="ARBA" id="ARBA00022692"/>
    </source>
</evidence>
<dbReference type="SUPFAM" id="SSF52540">
    <property type="entry name" value="P-loop containing nucleoside triphosphate hydrolases"/>
    <property type="match status" value="1"/>
</dbReference>
<evidence type="ECO:0000256" key="9">
    <source>
        <dbReference type="ARBA" id="ARBA00022989"/>
    </source>
</evidence>